<dbReference type="PIRSF" id="PIRSF005572">
    <property type="entry name" value="NifS"/>
    <property type="match status" value="1"/>
</dbReference>
<dbReference type="PANTHER" id="PTHR43586">
    <property type="entry name" value="CYSTEINE DESULFURASE"/>
    <property type="match status" value="1"/>
</dbReference>
<dbReference type="GO" id="GO:0008483">
    <property type="term" value="F:transaminase activity"/>
    <property type="evidence" value="ECO:0007669"/>
    <property type="project" value="UniProtKB-KW"/>
</dbReference>
<feature type="domain" description="Aminotransferase class V" evidence="6">
    <location>
        <begin position="2"/>
        <end position="367"/>
    </location>
</feature>
<dbReference type="InterPro" id="IPR015422">
    <property type="entry name" value="PyrdxlP-dep_Trfase_small"/>
</dbReference>
<comment type="catalytic activity">
    <reaction evidence="5">
        <text>(sulfur carrier)-H + L-cysteine = (sulfur carrier)-SH + L-alanine</text>
        <dbReference type="Rhea" id="RHEA:43892"/>
        <dbReference type="Rhea" id="RHEA-COMP:14737"/>
        <dbReference type="Rhea" id="RHEA-COMP:14739"/>
        <dbReference type="ChEBI" id="CHEBI:29917"/>
        <dbReference type="ChEBI" id="CHEBI:35235"/>
        <dbReference type="ChEBI" id="CHEBI:57972"/>
        <dbReference type="ChEBI" id="CHEBI:64428"/>
        <dbReference type="EC" id="2.8.1.7"/>
    </reaction>
</comment>
<evidence type="ECO:0000259" key="6">
    <source>
        <dbReference type="Pfam" id="PF00266"/>
    </source>
</evidence>
<keyword evidence="7" id="KW-0032">Aminotransferase</keyword>
<dbReference type="InterPro" id="IPR015421">
    <property type="entry name" value="PyrdxlP-dep_Trfase_major"/>
</dbReference>
<keyword evidence="8" id="KW-1185">Reference proteome</keyword>
<dbReference type="Gene3D" id="3.90.1150.10">
    <property type="entry name" value="Aspartate Aminotransferase, domain 1"/>
    <property type="match status" value="1"/>
</dbReference>
<evidence type="ECO:0000313" key="7">
    <source>
        <dbReference type="EMBL" id="MST75118.1"/>
    </source>
</evidence>
<reference evidence="7 8" key="1">
    <citation type="submission" date="2019-08" db="EMBL/GenBank/DDBJ databases">
        <title>In-depth cultivation of the pig gut microbiome towards novel bacterial diversity and tailored functional studies.</title>
        <authorList>
            <person name="Wylensek D."/>
            <person name="Hitch T.C.A."/>
            <person name="Clavel T."/>
        </authorList>
    </citation>
    <scope>NUCLEOTIDE SEQUENCE [LARGE SCALE GENOMIC DNA]</scope>
    <source>
        <strain evidence="7 8">MUC/MUC-530-WT-4D</strain>
    </source>
</reference>
<evidence type="ECO:0000256" key="5">
    <source>
        <dbReference type="ARBA" id="ARBA00050776"/>
    </source>
</evidence>
<evidence type="ECO:0000256" key="3">
    <source>
        <dbReference type="ARBA" id="ARBA00012239"/>
    </source>
</evidence>
<dbReference type="RefSeq" id="WP_154430082.1">
    <property type="nucleotide sequence ID" value="NZ_VUNI01000013.1"/>
</dbReference>
<dbReference type="Gene3D" id="3.40.640.10">
    <property type="entry name" value="Type I PLP-dependent aspartate aminotransferase-like (Major domain)"/>
    <property type="match status" value="1"/>
</dbReference>
<dbReference type="SUPFAM" id="SSF53383">
    <property type="entry name" value="PLP-dependent transferases"/>
    <property type="match status" value="1"/>
</dbReference>
<sequence>MIYFDNAATSLHKPETVIKAVTEAMTSLGNASRGAHSAALGSNRMVYETRELLAELFHIDDPSRIAFTMNATESLNIAIAGIFRPEDHVITTVLEHNSVLRPLYRMEESGTEVSFLQADKKGNISYEELENAIRPNTRAVICTHASNLTGNVLDLEKIGEICEKHRLLFLVDASQTAGIIPIDVRKMKISVLCFTGHKGLLGPQGTGGIYVAPEINIRPLIVGGSGVQSYLKTQPDEMPARLEAGTLNAHGIAGLHAALSYIIEKGVEQIYQEEHEKTDYFYRMIRNIPDIHIYGDPEAELHAPIIALNIGDYDSAQVADELMEAYGIAIRAGAHCAPLMHQALGTQKQGAVRFSFSQFNTREELDAGIQALRELADENP</sequence>
<comment type="caution">
    <text evidence="7">The sequence shown here is derived from an EMBL/GenBank/DDBJ whole genome shotgun (WGS) entry which is preliminary data.</text>
</comment>
<proteinExistence type="inferred from homology"/>
<dbReference type="Pfam" id="PF00266">
    <property type="entry name" value="Aminotran_5"/>
    <property type="match status" value="1"/>
</dbReference>
<dbReference type="AlphaFoldDB" id="A0A6L5YS24"/>
<protein>
    <recommendedName>
        <fullName evidence="3">cysteine desulfurase</fullName>
        <ecNumber evidence="3">2.8.1.7</ecNumber>
    </recommendedName>
</protein>
<keyword evidence="4" id="KW-0663">Pyridoxal phosphate</keyword>
<evidence type="ECO:0000256" key="2">
    <source>
        <dbReference type="ARBA" id="ARBA00010447"/>
    </source>
</evidence>
<gene>
    <name evidence="7" type="ORF">FYJ75_08770</name>
</gene>
<evidence type="ECO:0000256" key="4">
    <source>
        <dbReference type="ARBA" id="ARBA00022898"/>
    </source>
</evidence>
<comment type="similarity">
    <text evidence="2">Belongs to the class-V pyridoxal-phosphate-dependent aminotransferase family. Csd subfamily.</text>
</comment>
<dbReference type="GO" id="GO:0031071">
    <property type="term" value="F:cysteine desulfurase activity"/>
    <property type="evidence" value="ECO:0007669"/>
    <property type="project" value="UniProtKB-EC"/>
</dbReference>
<organism evidence="7 8">
    <name type="scientific">Roseburia porci</name>
    <dbReference type="NCBI Taxonomy" id="2605790"/>
    <lineage>
        <taxon>Bacteria</taxon>
        <taxon>Bacillati</taxon>
        <taxon>Bacillota</taxon>
        <taxon>Clostridia</taxon>
        <taxon>Lachnospirales</taxon>
        <taxon>Lachnospiraceae</taxon>
        <taxon>Roseburia</taxon>
    </lineage>
</organism>
<dbReference type="EMBL" id="VUNI01000013">
    <property type="protein sequence ID" value="MST75118.1"/>
    <property type="molecule type" value="Genomic_DNA"/>
</dbReference>
<name>A0A6L5YS24_9FIRM</name>
<keyword evidence="7" id="KW-0808">Transferase</keyword>
<dbReference type="NCBIfam" id="TIGR01977">
    <property type="entry name" value="am_tr_V_EF2568"/>
    <property type="match status" value="1"/>
</dbReference>
<evidence type="ECO:0000256" key="1">
    <source>
        <dbReference type="ARBA" id="ARBA00001933"/>
    </source>
</evidence>
<dbReference type="PANTHER" id="PTHR43586:SF4">
    <property type="entry name" value="ISOPENICILLIN N EPIMERASE"/>
    <property type="match status" value="1"/>
</dbReference>
<dbReference type="InterPro" id="IPR016454">
    <property type="entry name" value="Cysteine_dSase"/>
</dbReference>
<dbReference type="InterPro" id="IPR015424">
    <property type="entry name" value="PyrdxlP-dep_Trfase"/>
</dbReference>
<evidence type="ECO:0000313" key="8">
    <source>
        <dbReference type="Proteomes" id="UP000474024"/>
    </source>
</evidence>
<comment type="cofactor">
    <cofactor evidence="1">
        <name>pyridoxal 5'-phosphate</name>
        <dbReference type="ChEBI" id="CHEBI:597326"/>
    </cofactor>
</comment>
<dbReference type="Proteomes" id="UP000474024">
    <property type="component" value="Unassembled WGS sequence"/>
</dbReference>
<dbReference type="EC" id="2.8.1.7" evidence="3"/>
<dbReference type="InterPro" id="IPR010969">
    <property type="entry name" value="Cys_dSase-rel_unknwn_funct"/>
</dbReference>
<dbReference type="InterPro" id="IPR000192">
    <property type="entry name" value="Aminotrans_V_dom"/>
</dbReference>
<accession>A0A6L5YS24</accession>